<reference evidence="2 3" key="1">
    <citation type="journal article" date="2015" name="Genome Biol. Evol.">
        <title>Phylogenomic analyses indicate that early fungi evolved digesting cell walls of algal ancestors of land plants.</title>
        <authorList>
            <person name="Chang Y."/>
            <person name="Wang S."/>
            <person name="Sekimoto S."/>
            <person name="Aerts A.L."/>
            <person name="Choi C."/>
            <person name="Clum A."/>
            <person name="LaButti K.M."/>
            <person name="Lindquist E.A."/>
            <person name="Yee Ngan C."/>
            <person name="Ohm R.A."/>
            <person name="Salamov A.A."/>
            <person name="Grigoriev I.V."/>
            <person name="Spatafora J.W."/>
            <person name="Berbee M.L."/>
        </authorList>
    </citation>
    <scope>NUCLEOTIDE SEQUENCE [LARGE SCALE GENOMIC DNA]</scope>
    <source>
        <strain evidence="2 3">JEL478</strain>
    </source>
</reference>
<feature type="region of interest" description="Disordered" evidence="1">
    <location>
        <begin position="1"/>
        <end position="31"/>
    </location>
</feature>
<feature type="region of interest" description="Disordered" evidence="1">
    <location>
        <begin position="43"/>
        <end position="69"/>
    </location>
</feature>
<organism evidence="2 3">
    <name type="scientific">Gonapodya prolifera (strain JEL478)</name>
    <name type="common">Monoblepharis prolifera</name>
    <dbReference type="NCBI Taxonomy" id="1344416"/>
    <lineage>
        <taxon>Eukaryota</taxon>
        <taxon>Fungi</taxon>
        <taxon>Fungi incertae sedis</taxon>
        <taxon>Chytridiomycota</taxon>
        <taxon>Chytridiomycota incertae sedis</taxon>
        <taxon>Monoblepharidomycetes</taxon>
        <taxon>Monoblepharidales</taxon>
        <taxon>Gonapodyaceae</taxon>
        <taxon>Gonapodya</taxon>
    </lineage>
</organism>
<name>A0A139AGK7_GONPJ</name>
<evidence type="ECO:0000256" key="1">
    <source>
        <dbReference type="SAM" id="MobiDB-lite"/>
    </source>
</evidence>
<sequence length="69" mass="7326">MPPNPLHSFHPKSVHASPSHSDPGEPPCNTPCQSPYYSFHLAFPSNGGTPAPTPGMTQFRREPTGNSAA</sequence>
<dbReference type="EMBL" id="KQ965758">
    <property type="protein sequence ID" value="KXS15962.1"/>
    <property type="molecule type" value="Genomic_DNA"/>
</dbReference>
<accession>A0A139AGK7</accession>
<keyword evidence="3" id="KW-1185">Reference proteome</keyword>
<gene>
    <name evidence="2" type="ORF">M427DRAFT_134753</name>
</gene>
<evidence type="ECO:0000313" key="2">
    <source>
        <dbReference type="EMBL" id="KXS15962.1"/>
    </source>
</evidence>
<evidence type="ECO:0000313" key="3">
    <source>
        <dbReference type="Proteomes" id="UP000070544"/>
    </source>
</evidence>
<proteinExistence type="predicted"/>
<protein>
    <submittedName>
        <fullName evidence="2">Uncharacterized protein</fullName>
    </submittedName>
</protein>
<dbReference type="AlphaFoldDB" id="A0A139AGK7"/>
<dbReference type="Proteomes" id="UP000070544">
    <property type="component" value="Unassembled WGS sequence"/>
</dbReference>